<feature type="chain" id="PRO_5020954229" evidence="2">
    <location>
        <begin position="22"/>
        <end position="96"/>
    </location>
</feature>
<evidence type="ECO:0000256" key="2">
    <source>
        <dbReference type="SAM" id="SignalP"/>
    </source>
</evidence>
<dbReference type="EMBL" id="KZ995685">
    <property type="protein sequence ID" value="RKO90182.1"/>
    <property type="molecule type" value="Genomic_DNA"/>
</dbReference>
<keyword evidence="4" id="KW-1185">Reference proteome</keyword>
<proteinExistence type="predicted"/>
<keyword evidence="2" id="KW-0732">Signal</keyword>
<dbReference type="AlphaFoldDB" id="A0A4P9WCX0"/>
<sequence>MARTLLACAALLLALYVLYHSLPTLLDSPLLPVALPAWLPPLLNRTPPQKSRPTDANPVVETPWSQDAKEDDSAQEALCPEPTLVAEPSPTPQTQD</sequence>
<evidence type="ECO:0000313" key="3">
    <source>
        <dbReference type="EMBL" id="RKO90182.1"/>
    </source>
</evidence>
<evidence type="ECO:0000256" key="1">
    <source>
        <dbReference type="SAM" id="MobiDB-lite"/>
    </source>
</evidence>
<organism evidence="3 4">
    <name type="scientific">Blyttiomyces helicus</name>
    <dbReference type="NCBI Taxonomy" id="388810"/>
    <lineage>
        <taxon>Eukaryota</taxon>
        <taxon>Fungi</taxon>
        <taxon>Fungi incertae sedis</taxon>
        <taxon>Chytridiomycota</taxon>
        <taxon>Chytridiomycota incertae sedis</taxon>
        <taxon>Chytridiomycetes</taxon>
        <taxon>Chytridiomycetes incertae sedis</taxon>
        <taxon>Blyttiomyces</taxon>
    </lineage>
</organism>
<feature type="region of interest" description="Disordered" evidence="1">
    <location>
        <begin position="42"/>
        <end position="96"/>
    </location>
</feature>
<gene>
    <name evidence="3" type="ORF">BDK51DRAFT_46188</name>
</gene>
<reference evidence="4" key="1">
    <citation type="journal article" date="2018" name="Nat. Microbiol.">
        <title>Leveraging single-cell genomics to expand the fungal tree of life.</title>
        <authorList>
            <person name="Ahrendt S.R."/>
            <person name="Quandt C.A."/>
            <person name="Ciobanu D."/>
            <person name="Clum A."/>
            <person name="Salamov A."/>
            <person name="Andreopoulos B."/>
            <person name="Cheng J.F."/>
            <person name="Woyke T."/>
            <person name="Pelin A."/>
            <person name="Henrissat B."/>
            <person name="Reynolds N.K."/>
            <person name="Benny G.L."/>
            <person name="Smith M.E."/>
            <person name="James T.Y."/>
            <person name="Grigoriev I.V."/>
        </authorList>
    </citation>
    <scope>NUCLEOTIDE SEQUENCE [LARGE SCALE GENOMIC DNA]</scope>
</reference>
<accession>A0A4P9WCX0</accession>
<dbReference type="Proteomes" id="UP000269721">
    <property type="component" value="Unassembled WGS sequence"/>
</dbReference>
<name>A0A4P9WCX0_9FUNG</name>
<feature type="non-terminal residue" evidence="3">
    <location>
        <position position="96"/>
    </location>
</feature>
<evidence type="ECO:0000313" key="4">
    <source>
        <dbReference type="Proteomes" id="UP000269721"/>
    </source>
</evidence>
<feature type="signal peptide" evidence="2">
    <location>
        <begin position="1"/>
        <end position="21"/>
    </location>
</feature>
<protein>
    <submittedName>
        <fullName evidence="3">Uncharacterized protein</fullName>
    </submittedName>
</protein>